<dbReference type="PROSITE" id="PS50178">
    <property type="entry name" value="ZF_FYVE"/>
    <property type="match status" value="1"/>
</dbReference>
<dbReference type="CDD" id="cd15737">
    <property type="entry name" value="FYVE2_Vac1p_like"/>
    <property type="match status" value="1"/>
</dbReference>
<keyword evidence="2" id="KW-0227">DNA damage</keyword>
<dbReference type="GO" id="GO:0003677">
    <property type="term" value="F:DNA binding"/>
    <property type="evidence" value="ECO:0007669"/>
    <property type="project" value="InterPro"/>
</dbReference>
<dbReference type="SMART" id="SM00734">
    <property type="entry name" value="ZnF_Rad18"/>
    <property type="match status" value="1"/>
</dbReference>
<gene>
    <name evidence="8" type="primary">PEP7</name>
    <name evidence="8" type="ORF">ATY40_BA7502853</name>
</gene>
<sequence length="616" mass="71025">MILSFSKINLRVTTDTLTFLIKDPSMIGRRVLGQVPDEGEKPSTATFNGAESLNCPICNENMINLGQLNQHLDDTHTNNDASESVNIGPYLEKDLKNWFKTKVVDRANSLHPLISSKLNTMDVVDNMGYFTISDSATSSAPNSATNSRISSPGIETAELSRSHWKKPKGNDFCHLKDCKRRLNIKNGIVNCRKCGFLFCNEHTYYRIKVNQTLQYDPLGGQFVRCCITCFTNKPFFKNFEGFALDDTQAFKEIREKRLESDRLRTIVLEKRLRKIFAFVYDRDNPSKVNNSEVTSYVKQIIHWQTDNELTNCPLCFKQFGKLLMRKHHCRLCGEIRCDDGCSLDIPMNYLKELFDQPPETNEQNDQNHTTEDDTIVFDKVSLRICKLCKNRVFHKRLFTQNRASSTGIDDLLSTIRLVNIYKDKIHQLLPGFEEDLQRLQTIDSASNSNQILPTKELEDDEQFLKMLVEKRYKIMNVFNKIDKIAKGLKLTIDQNDKLLFLKKPLAEGMTIDQLKIARSIYMQLASFLQDNMLKLQKVPNLTNKPSAENKGLSKLEIREYRDKLMVLQEQHFLISSMIDDSKKKRKFDDLKILDENLADIETEIQTISSKLGDDSF</sequence>
<dbReference type="Gene3D" id="3.30.40.10">
    <property type="entry name" value="Zinc/RING finger domain, C3HC4 (zinc finger)"/>
    <property type="match status" value="2"/>
</dbReference>
<dbReference type="CDD" id="cd15761">
    <property type="entry name" value="FYVE1_Vac1p_like"/>
    <property type="match status" value="1"/>
</dbReference>
<evidence type="ECO:0000313" key="8">
    <source>
        <dbReference type="EMBL" id="ANZ76009.1"/>
    </source>
</evidence>
<feature type="domain" description="FYVE-type" evidence="7">
    <location>
        <begin position="306"/>
        <end position="393"/>
    </location>
</feature>
<dbReference type="InterPro" id="IPR013087">
    <property type="entry name" value="Znf_C2H2_type"/>
</dbReference>
<dbReference type="Gene3D" id="4.10.860.20">
    <property type="entry name" value="Rabenosyn, Rab binding domain"/>
    <property type="match status" value="1"/>
</dbReference>
<dbReference type="PANTHER" id="PTHR23164">
    <property type="entry name" value="EARLY ENDOSOME ANTIGEN 1"/>
    <property type="match status" value="1"/>
</dbReference>
<organism evidence="8 9">
    <name type="scientific">Komagataella pastoris</name>
    <name type="common">Yeast</name>
    <name type="synonym">Pichia pastoris</name>
    <dbReference type="NCBI Taxonomy" id="4922"/>
    <lineage>
        <taxon>Eukaryota</taxon>
        <taxon>Fungi</taxon>
        <taxon>Dikarya</taxon>
        <taxon>Ascomycota</taxon>
        <taxon>Saccharomycotina</taxon>
        <taxon>Pichiomycetes</taxon>
        <taxon>Pichiales</taxon>
        <taxon>Pichiaceae</taxon>
        <taxon>Komagataella</taxon>
    </lineage>
</organism>
<dbReference type="InterPro" id="IPR013083">
    <property type="entry name" value="Znf_RING/FYVE/PHD"/>
</dbReference>
<keyword evidence="1" id="KW-0479">Metal-binding</keyword>
<dbReference type="InterPro" id="IPR006642">
    <property type="entry name" value="Rad18_UBZ4"/>
</dbReference>
<protein>
    <submittedName>
        <fullName evidence="8">BA75_02853T0</fullName>
    </submittedName>
</protein>
<keyword evidence="3 6" id="KW-0863">Zinc-finger</keyword>
<evidence type="ECO:0000256" key="2">
    <source>
        <dbReference type="ARBA" id="ARBA00022763"/>
    </source>
</evidence>
<dbReference type="GO" id="GO:0006281">
    <property type="term" value="P:DNA repair"/>
    <property type="evidence" value="ECO:0007669"/>
    <property type="project" value="UniProtKB-KW"/>
</dbReference>
<dbReference type="PROSITE" id="PS00028">
    <property type="entry name" value="ZINC_FINGER_C2H2_1"/>
    <property type="match status" value="1"/>
</dbReference>
<dbReference type="GO" id="GO:0008270">
    <property type="term" value="F:zinc ion binding"/>
    <property type="evidence" value="ECO:0007669"/>
    <property type="project" value="UniProtKB-KW"/>
</dbReference>
<dbReference type="InterPro" id="IPR021565">
    <property type="entry name" value="Rbsn_Rab-bd"/>
</dbReference>
<dbReference type="Pfam" id="PF01363">
    <property type="entry name" value="FYVE"/>
    <property type="match status" value="1"/>
</dbReference>
<reference evidence="8 9" key="1">
    <citation type="submission" date="2016-02" db="EMBL/GenBank/DDBJ databases">
        <title>Comparative genomic and transcriptomic foundation for Pichia pastoris.</title>
        <authorList>
            <person name="Love K.R."/>
            <person name="Shah K.A."/>
            <person name="Whittaker C.A."/>
            <person name="Wu J."/>
            <person name="Bartlett M.C."/>
            <person name="Ma D."/>
            <person name="Leeson R.L."/>
            <person name="Priest M."/>
            <person name="Young S.K."/>
            <person name="Love J.C."/>
        </authorList>
    </citation>
    <scope>NUCLEOTIDE SEQUENCE [LARGE SCALE GENOMIC DNA]</scope>
    <source>
        <strain evidence="8 9">ATCC 28485</strain>
    </source>
</reference>
<dbReference type="InterPro" id="IPR011011">
    <property type="entry name" value="Znf_FYVE_PHD"/>
</dbReference>
<dbReference type="InterPro" id="IPR017455">
    <property type="entry name" value="Znf_FYVE-rel"/>
</dbReference>
<dbReference type="Pfam" id="PF11464">
    <property type="entry name" value="Rbsn"/>
    <property type="match status" value="1"/>
</dbReference>
<evidence type="ECO:0000259" key="7">
    <source>
        <dbReference type="PROSITE" id="PS50178"/>
    </source>
</evidence>
<keyword evidence="9" id="KW-1185">Reference proteome</keyword>
<dbReference type="SUPFAM" id="SSF57903">
    <property type="entry name" value="FYVE/PHD zinc finger"/>
    <property type="match status" value="2"/>
</dbReference>
<proteinExistence type="predicted"/>
<evidence type="ECO:0000256" key="3">
    <source>
        <dbReference type="ARBA" id="ARBA00022771"/>
    </source>
</evidence>
<dbReference type="SMART" id="SM00064">
    <property type="entry name" value="FYVE"/>
    <property type="match status" value="2"/>
</dbReference>
<dbReference type="OrthoDB" id="166134at2759"/>
<accession>A0A1B2JD91</accession>
<keyword evidence="4" id="KW-0862">Zinc</keyword>
<evidence type="ECO:0000256" key="6">
    <source>
        <dbReference type="PROSITE-ProRule" id="PRU00091"/>
    </source>
</evidence>
<dbReference type="PANTHER" id="PTHR23164:SF30">
    <property type="entry name" value="EARLY ENDOSOME ANTIGEN 1"/>
    <property type="match status" value="1"/>
</dbReference>
<evidence type="ECO:0000256" key="4">
    <source>
        <dbReference type="ARBA" id="ARBA00022833"/>
    </source>
</evidence>
<dbReference type="SUPFAM" id="SSF140125">
    <property type="entry name" value="Rabenosyn-5 Rab-binding domain-like"/>
    <property type="match status" value="1"/>
</dbReference>
<dbReference type="InterPro" id="IPR000306">
    <property type="entry name" value="Znf_FYVE"/>
</dbReference>
<keyword evidence="5" id="KW-0234">DNA repair</keyword>
<dbReference type="GO" id="GO:0032266">
    <property type="term" value="F:phosphatidylinositol-3-phosphate binding"/>
    <property type="evidence" value="ECO:0007669"/>
    <property type="project" value="UniProtKB-ARBA"/>
</dbReference>
<evidence type="ECO:0000313" key="9">
    <source>
        <dbReference type="Proteomes" id="UP000094565"/>
    </source>
</evidence>
<dbReference type="InterPro" id="IPR036531">
    <property type="entry name" value="Rbsn_Rab-bd_sf"/>
</dbReference>
<name>A0A1B2JD91_PICPA</name>
<dbReference type="Proteomes" id="UP000094565">
    <property type="component" value="Chromosome 2"/>
</dbReference>
<evidence type="ECO:0000256" key="1">
    <source>
        <dbReference type="ARBA" id="ARBA00022723"/>
    </source>
</evidence>
<evidence type="ECO:0000256" key="5">
    <source>
        <dbReference type="ARBA" id="ARBA00023204"/>
    </source>
</evidence>
<dbReference type="AlphaFoldDB" id="A0A1B2JD91"/>
<dbReference type="EMBL" id="CP014585">
    <property type="protein sequence ID" value="ANZ76009.1"/>
    <property type="molecule type" value="Genomic_DNA"/>
</dbReference>